<sequence length="33" mass="3347">MMEVLARGGTIETAVVPVATSSSAIGVPTLIFQ</sequence>
<protein>
    <submittedName>
        <fullName evidence="2">Uncharacterized protein</fullName>
    </submittedName>
</protein>
<accession>A0A914SA16</accession>
<reference evidence="2" key="1">
    <citation type="submission" date="2022-11" db="UniProtKB">
        <authorList>
            <consortium name="WormBaseParasite"/>
        </authorList>
    </citation>
    <scope>IDENTIFICATION</scope>
</reference>
<evidence type="ECO:0000313" key="2">
    <source>
        <dbReference type="WBParaSite" id="PEQ_0001409801-mRNA-1"/>
    </source>
</evidence>
<proteinExistence type="predicted"/>
<dbReference type="Proteomes" id="UP000887564">
    <property type="component" value="Unplaced"/>
</dbReference>
<name>A0A914SA16_PAREQ</name>
<dbReference type="WBParaSite" id="PEQ_0001409801-mRNA-1">
    <property type="protein sequence ID" value="PEQ_0001409801-mRNA-1"/>
    <property type="gene ID" value="PEQ_0001409801"/>
</dbReference>
<dbReference type="AlphaFoldDB" id="A0A914SA16"/>
<organism evidence="1 2">
    <name type="scientific">Parascaris equorum</name>
    <name type="common">Equine roundworm</name>
    <dbReference type="NCBI Taxonomy" id="6256"/>
    <lineage>
        <taxon>Eukaryota</taxon>
        <taxon>Metazoa</taxon>
        <taxon>Ecdysozoa</taxon>
        <taxon>Nematoda</taxon>
        <taxon>Chromadorea</taxon>
        <taxon>Rhabditida</taxon>
        <taxon>Spirurina</taxon>
        <taxon>Ascaridomorpha</taxon>
        <taxon>Ascaridoidea</taxon>
        <taxon>Ascarididae</taxon>
        <taxon>Parascaris</taxon>
    </lineage>
</organism>
<evidence type="ECO:0000313" key="1">
    <source>
        <dbReference type="Proteomes" id="UP000887564"/>
    </source>
</evidence>
<keyword evidence="1" id="KW-1185">Reference proteome</keyword>